<sequence length="161" mass="18375">MTSKLHQTAKQFLDQFGTLDVQALESILADNYYHEFAPASINPPGPFDRPGFLNHHGTIRDIMIGFPVAAKEYIVSEASRQVTVWATAETVFRDEAKDGEVSEEEWRYKGEYVFMFTMDESGEKITRTIEFLDSKATADKLMGLMKRARENKQKKLAAEMK</sequence>
<evidence type="ECO:0000313" key="2">
    <source>
        <dbReference type="Proteomes" id="UP000014074"/>
    </source>
</evidence>
<dbReference type="RefSeq" id="XP_007919580.1">
    <property type="nucleotide sequence ID" value="XM_007921389.1"/>
</dbReference>
<dbReference type="Gene3D" id="3.10.450.50">
    <property type="match status" value="1"/>
</dbReference>
<accession>R8B8U6</accession>
<dbReference type="SUPFAM" id="SSF54427">
    <property type="entry name" value="NTF2-like"/>
    <property type="match status" value="1"/>
</dbReference>
<keyword evidence="2" id="KW-1185">Reference proteome</keyword>
<dbReference type="KEGG" id="tmn:UCRPA7_8882"/>
<protein>
    <recommendedName>
        <fullName evidence="3">SnoaL-like domain-containing protein</fullName>
    </recommendedName>
</protein>
<dbReference type="HOGENOM" id="CLU_108113_2_0_1"/>
<dbReference type="eggNOG" id="ENOG502SUN6">
    <property type="taxonomic scope" value="Eukaryota"/>
</dbReference>
<evidence type="ECO:0008006" key="3">
    <source>
        <dbReference type="Google" id="ProtNLM"/>
    </source>
</evidence>
<dbReference type="AlphaFoldDB" id="R8B8U6"/>
<name>R8B8U6_PHAM7</name>
<gene>
    <name evidence="1" type="ORF">UCRPA7_8882</name>
</gene>
<dbReference type="EMBL" id="KB933378">
    <property type="protein sequence ID" value="EON95718.1"/>
    <property type="molecule type" value="Genomic_DNA"/>
</dbReference>
<dbReference type="OrthoDB" id="3758478at2759"/>
<dbReference type="InterPro" id="IPR032710">
    <property type="entry name" value="NTF2-like_dom_sf"/>
</dbReference>
<dbReference type="Proteomes" id="UP000014074">
    <property type="component" value="Unassembled WGS sequence"/>
</dbReference>
<dbReference type="GeneID" id="19329775"/>
<proteinExistence type="predicted"/>
<evidence type="ECO:0000313" key="1">
    <source>
        <dbReference type="EMBL" id="EON95718.1"/>
    </source>
</evidence>
<organism evidence="1 2">
    <name type="scientific">Phaeoacremonium minimum (strain UCR-PA7)</name>
    <name type="common">Esca disease fungus</name>
    <name type="synonym">Togninia minima</name>
    <dbReference type="NCBI Taxonomy" id="1286976"/>
    <lineage>
        <taxon>Eukaryota</taxon>
        <taxon>Fungi</taxon>
        <taxon>Dikarya</taxon>
        <taxon>Ascomycota</taxon>
        <taxon>Pezizomycotina</taxon>
        <taxon>Sordariomycetes</taxon>
        <taxon>Sordariomycetidae</taxon>
        <taxon>Togniniales</taxon>
        <taxon>Togniniaceae</taxon>
        <taxon>Phaeoacremonium</taxon>
    </lineage>
</organism>
<reference evidence="2" key="1">
    <citation type="journal article" date="2013" name="Genome Announc.">
        <title>Draft genome sequence of the ascomycete Phaeoacremonium aleophilum strain UCR-PA7, a causal agent of the esca disease complex in grapevines.</title>
        <authorList>
            <person name="Blanco-Ulate B."/>
            <person name="Rolshausen P."/>
            <person name="Cantu D."/>
        </authorList>
    </citation>
    <scope>NUCLEOTIDE SEQUENCE [LARGE SCALE GENOMIC DNA]</scope>
    <source>
        <strain evidence="2">UCR-PA7</strain>
    </source>
</reference>